<dbReference type="Gene3D" id="1.20.1330.10">
    <property type="entry name" value="f41 fragment of flagellin, N-terminal domain"/>
    <property type="match status" value="1"/>
</dbReference>
<dbReference type="GO" id="GO:0005198">
    <property type="term" value="F:structural molecule activity"/>
    <property type="evidence" value="ECO:0007669"/>
    <property type="project" value="UniProtKB-UniRule"/>
</dbReference>
<reference evidence="7" key="1">
    <citation type="submission" date="2018-02" db="EMBL/GenBank/DDBJ databases">
        <title>Genome sequence of Candidatus Liberibacter europaeus.</title>
        <authorList>
            <person name="Frampton R.A."/>
            <person name="Thompson S.M."/>
            <person name="David C."/>
            <person name="Addison S.M."/>
            <person name="Smith G.R."/>
        </authorList>
    </citation>
    <scope>NUCLEOTIDE SEQUENCE [LARGE SCALE GENOMIC DNA]</scope>
</reference>
<proteinExistence type="inferred from homology"/>
<comment type="function">
    <text evidence="3">Flagellin is the subunit protein which polymerizes to form the filaments of bacterial flagella.</text>
</comment>
<keyword evidence="3" id="KW-0964">Secreted</keyword>
<comment type="similarity">
    <text evidence="1 3">Belongs to the bacterial flagellin family.</text>
</comment>
<dbReference type="InterPro" id="IPR046358">
    <property type="entry name" value="Flagellin_C"/>
</dbReference>
<protein>
    <recommendedName>
        <fullName evidence="3">Flagellin</fullName>
    </recommendedName>
</protein>
<keyword evidence="2 3" id="KW-0975">Bacterial flagellum</keyword>
<dbReference type="Pfam" id="PF00700">
    <property type="entry name" value="Flagellin_C"/>
    <property type="match status" value="1"/>
</dbReference>
<evidence type="ECO:0000259" key="5">
    <source>
        <dbReference type="Pfam" id="PF00700"/>
    </source>
</evidence>
<dbReference type="InterPro" id="IPR001029">
    <property type="entry name" value="Flagellin_N"/>
</dbReference>
<dbReference type="AlphaFoldDB" id="A0A2T4VXX7"/>
<dbReference type="InterPro" id="IPR001492">
    <property type="entry name" value="Flagellin"/>
</dbReference>
<dbReference type="PRINTS" id="PR00207">
    <property type="entry name" value="FLAGELLIN"/>
</dbReference>
<evidence type="ECO:0000256" key="2">
    <source>
        <dbReference type="ARBA" id="ARBA00023143"/>
    </source>
</evidence>
<dbReference type="GO" id="GO:0009288">
    <property type="term" value="C:bacterial-type flagellum"/>
    <property type="evidence" value="ECO:0007669"/>
    <property type="project" value="UniProtKB-SubCell"/>
</dbReference>
<comment type="subcellular location">
    <subcellularLocation>
        <location evidence="3">Secreted</location>
    </subcellularLocation>
    <subcellularLocation>
        <location evidence="3">Bacterial flagellum</location>
    </subcellularLocation>
</comment>
<evidence type="ECO:0000256" key="1">
    <source>
        <dbReference type="ARBA" id="ARBA00005709"/>
    </source>
</evidence>
<evidence type="ECO:0000313" key="6">
    <source>
        <dbReference type="EMBL" id="PTL86629.1"/>
    </source>
</evidence>
<keyword evidence="6" id="KW-0969">Cilium</keyword>
<feature type="domain" description="Flagellin N-terminal" evidence="4">
    <location>
        <begin position="4"/>
        <end position="136"/>
    </location>
</feature>
<evidence type="ECO:0000259" key="4">
    <source>
        <dbReference type="Pfam" id="PF00669"/>
    </source>
</evidence>
<dbReference type="Pfam" id="PF00669">
    <property type="entry name" value="Flagellin_N"/>
    <property type="match status" value="1"/>
</dbReference>
<comment type="caution">
    <text evidence="6">The sequence shown here is derived from an EMBL/GenBank/DDBJ whole genome shotgun (WGS) entry which is preliminary data.</text>
</comment>
<evidence type="ECO:0000313" key="7">
    <source>
        <dbReference type="Proteomes" id="UP000240811"/>
    </source>
</evidence>
<dbReference type="EMBL" id="PSQJ01000002">
    <property type="protein sequence ID" value="PTL86629.1"/>
    <property type="molecule type" value="Genomic_DNA"/>
</dbReference>
<keyword evidence="6" id="KW-0966">Cell projection</keyword>
<evidence type="ECO:0000256" key="3">
    <source>
        <dbReference type="RuleBase" id="RU362073"/>
    </source>
</evidence>
<organism evidence="6 7">
    <name type="scientific">Candidatus Liberibacter europaeus</name>
    <dbReference type="NCBI Taxonomy" id="744859"/>
    <lineage>
        <taxon>Bacteria</taxon>
        <taxon>Pseudomonadati</taxon>
        <taxon>Pseudomonadota</taxon>
        <taxon>Alphaproteobacteria</taxon>
        <taxon>Hyphomicrobiales</taxon>
        <taxon>Rhizobiaceae</taxon>
        <taxon>Liberibacter</taxon>
    </lineage>
</organism>
<name>A0A2T4VXX7_9HYPH</name>
<keyword evidence="6" id="KW-0282">Flagellum</keyword>
<dbReference type="GO" id="GO:0005576">
    <property type="term" value="C:extracellular region"/>
    <property type="evidence" value="ECO:0007669"/>
    <property type="project" value="UniProtKB-SubCell"/>
</dbReference>
<dbReference type="PANTHER" id="PTHR42792">
    <property type="entry name" value="FLAGELLIN"/>
    <property type="match status" value="1"/>
</dbReference>
<gene>
    <name evidence="6" type="ORF">C4617_02095</name>
</gene>
<feature type="domain" description="Flagellin C-terminal" evidence="5">
    <location>
        <begin position="358"/>
        <end position="442"/>
    </location>
</feature>
<dbReference type="SUPFAM" id="SSF64518">
    <property type="entry name" value="Phase 1 flagellin"/>
    <property type="match status" value="1"/>
</dbReference>
<dbReference type="Proteomes" id="UP000240811">
    <property type="component" value="Unassembled WGS sequence"/>
</dbReference>
<dbReference type="PANTHER" id="PTHR42792:SF2">
    <property type="entry name" value="FLAGELLIN"/>
    <property type="match status" value="1"/>
</dbReference>
<accession>A0A2T4VXX7</accession>
<sequence length="443" mass="47491">MITILTNISAMSAGQKLRDVNYNLDVVQDRVASGLRVADAADNAAYWSIAKIMKSDNAALSAVSDAIGLGASKVDIAKAGMDKTIEVISNIKSKLVAALEHGTDANSVQEEINQLQDQLKGIAEGASFNGENWLKASLGSPTSKVTKSVVSSFIRTHDGDARVTNIEYNLDADSVLFDSSNGSRRYGILDKNAVSNSEAQSLRNVSVQLQDKSGKISNTSLLLATVSGAWLKGAQATFDQGLGVAVISNQSSAPGSGVSSSDASNSSTGVNDVYLRVGEDMWVLGSTKEPTHKINDKSIVPFIQKDSTKYYINTSQTTVNDEKYSNIDLGYSITTLDITQHSNSDMYTESDSMQKMLSFVDRQLKNVTAAAGKIGSISSRIHLQEDFVQFMRNSIEKGIGRLVDSDMAAESSRLAALQTQQQLAIQALSIANSSSQRTLSLFR</sequence>